<protein>
    <recommendedName>
        <fullName evidence="3">Solute-binding protein family 3/N-terminal domain-containing protein</fullName>
    </recommendedName>
</protein>
<dbReference type="EMBL" id="BPQV01000003">
    <property type="protein sequence ID" value="GJE26485.1"/>
    <property type="molecule type" value="Genomic_DNA"/>
</dbReference>
<dbReference type="Gene3D" id="3.40.190.10">
    <property type="entry name" value="Periplasmic binding protein-like II"/>
    <property type="match status" value="2"/>
</dbReference>
<dbReference type="SUPFAM" id="SSF53850">
    <property type="entry name" value="Periplasmic binding protein-like II"/>
    <property type="match status" value="1"/>
</dbReference>
<evidence type="ECO:0000313" key="1">
    <source>
        <dbReference type="EMBL" id="GJE26485.1"/>
    </source>
</evidence>
<dbReference type="NCBIfam" id="TIGR02285">
    <property type="entry name" value="TIGR02285 family protein"/>
    <property type="match status" value="1"/>
</dbReference>
<comment type="caution">
    <text evidence="1">The sequence shown here is derived from an EMBL/GenBank/DDBJ whole genome shotgun (WGS) entry which is preliminary data.</text>
</comment>
<accession>A0ABQ4T8F3</accession>
<proteinExistence type="predicted"/>
<dbReference type="Proteomes" id="UP001055156">
    <property type="component" value="Unassembled WGS sequence"/>
</dbReference>
<evidence type="ECO:0000313" key="2">
    <source>
        <dbReference type="Proteomes" id="UP001055156"/>
    </source>
</evidence>
<dbReference type="RefSeq" id="WP_238310473.1">
    <property type="nucleotide sequence ID" value="NZ_BPQV01000003.1"/>
</dbReference>
<keyword evidence="2" id="KW-1185">Reference proteome</keyword>
<dbReference type="InterPro" id="IPR011972">
    <property type="entry name" value="CHP02285"/>
</dbReference>
<reference evidence="1" key="1">
    <citation type="journal article" date="2021" name="Front. Microbiol.">
        <title>Comprehensive Comparative Genomics and Phenotyping of Methylobacterium Species.</title>
        <authorList>
            <person name="Alessa O."/>
            <person name="Ogura Y."/>
            <person name="Fujitani Y."/>
            <person name="Takami H."/>
            <person name="Hayashi T."/>
            <person name="Sahin N."/>
            <person name="Tani A."/>
        </authorList>
    </citation>
    <scope>NUCLEOTIDE SEQUENCE</scope>
    <source>
        <strain evidence="1">NBRC 15689</strain>
    </source>
</reference>
<gene>
    <name evidence="1" type="ORF">LKMONMHP_1336</name>
</gene>
<name>A0ABQ4T8F3_METOR</name>
<reference evidence="1" key="2">
    <citation type="submission" date="2021-08" db="EMBL/GenBank/DDBJ databases">
        <authorList>
            <person name="Tani A."/>
            <person name="Ola A."/>
            <person name="Ogura Y."/>
            <person name="Katsura K."/>
            <person name="Hayashi T."/>
        </authorList>
    </citation>
    <scope>NUCLEOTIDE SEQUENCE</scope>
    <source>
        <strain evidence="1">NBRC 15689</strain>
    </source>
</reference>
<evidence type="ECO:0008006" key="3">
    <source>
        <dbReference type="Google" id="ProtNLM"/>
    </source>
</evidence>
<organism evidence="1 2">
    <name type="scientific">Methylobacterium organophilum</name>
    <dbReference type="NCBI Taxonomy" id="410"/>
    <lineage>
        <taxon>Bacteria</taxon>
        <taxon>Pseudomonadati</taxon>
        <taxon>Pseudomonadota</taxon>
        <taxon>Alphaproteobacteria</taxon>
        <taxon>Hyphomicrobiales</taxon>
        <taxon>Methylobacteriaceae</taxon>
        <taxon>Methylobacterium</taxon>
    </lineage>
</organism>
<sequence length="313" mass="35421">MRSAPCLDVVASPAPDRRERRLFSKPSRFVVDRGRGAFAVLALLLAALLPGTAKAQDKEIGWTIYDAAPFMITDGPDRDRGIFDRIRQRLIERLDGYRHRMVTVPFPRVLHEIRKGADWCFVGGVKTPERETFAVFSLPVSMFYPLRIMVHAPRRATFDALGPLSLNGLLKDRRDLRTSVLRDRSLGLEIDALLRANAPLPTHSEFSEAFRMLLNDRLDYLVEYPTIARYGARRLGAEEAFVGLPFAETPEPVFSRVMCANTPNGQEVVARVNAVLREERPGAAWREIVESWSEPADLQKIRAVYDTRFLTGE</sequence>